<dbReference type="Pfam" id="PF01370">
    <property type="entry name" value="Epimerase"/>
    <property type="match status" value="1"/>
</dbReference>
<comment type="caution">
    <text evidence="2">The sequence shown here is derived from an EMBL/GenBank/DDBJ whole genome shotgun (WGS) entry which is preliminary data.</text>
</comment>
<dbReference type="InterPro" id="IPR051783">
    <property type="entry name" value="NAD(P)-dependent_oxidoreduct"/>
</dbReference>
<dbReference type="InterPro" id="IPR001509">
    <property type="entry name" value="Epimerase_deHydtase"/>
</dbReference>
<dbReference type="InterPro" id="IPR036291">
    <property type="entry name" value="NAD(P)-bd_dom_sf"/>
</dbReference>
<dbReference type="Proteomes" id="UP000075635">
    <property type="component" value="Unassembled WGS sequence"/>
</dbReference>
<gene>
    <name evidence="2" type="ORF">BE17_17520</name>
</gene>
<proteinExistence type="predicted"/>
<dbReference type="SUPFAM" id="SSF51735">
    <property type="entry name" value="NAD(P)-binding Rossmann-fold domains"/>
    <property type="match status" value="1"/>
</dbReference>
<evidence type="ECO:0000259" key="1">
    <source>
        <dbReference type="Pfam" id="PF01370"/>
    </source>
</evidence>
<dbReference type="EMBL" id="JEMB01003272">
    <property type="protein sequence ID" value="KYF74462.1"/>
    <property type="molecule type" value="Genomic_DNA"/>
</dbReference>
<reference evidence="2 3" key="1">
    <citation type="submission" date="2014-02" db="EMBL/GenBank/DDBJ databases">
        <title>The small core and large imbalanced accessory genome model reveals a collaborative survival strategy of Sorangium cellulosum strains in nature.</title>
        <authorList>
            <person name="Han K."/>
            <person name="Peng R."/>
            <person name="Blom J."/>
            <person name="Li Y.-Z."/>
        </authorList>
    </citation>
    <scope>NUCLEOTIDE SEQUENCE [LARGE SCALE GENOMIC DNA]</scope>
    <source>
        <strain evidence="2 3">So0011-07</strain>
    </source>
</reference>
<dbReference type="Gene3D" id="3.40.50.720">
    <property type="entry name" value="NAD(P)-binding Rossmann-like Domain"/>
    <property type="match status" value="1"/>
</dbReference>
<dbReference type="PANTHER" id="PTHR48079">
    <property type="entry name" value="PROTEIN YEEZ"/>
    <property type="match status" value="1"/>
</dbReference>
<evidence type="ECO:0000313" key="2">
    <source>
        <dbReference type="EMBL" id="KYF74462.1"/>
    </source>
</evidence>
<organism evidence="2 3">
    <name type="scientific">Sorangium cellulosum</name>
    <name type="common">Polyangium cellulosum</name>
    <dbReference type="NCBI Taxonomy" id="56"/>
    <lineage>
        <taxon>Bacteria</taxon>
        <taxon>Pseudomonadati</taxon>
        <taxon>Myxococcota</taxon>
        <taxon>Polyangia</taxon>
        <taxon>Polyangiales</taxon>
        <taxon>Polyangiaceae</taxon>
        <taxon>Sorangium</taxon>
    </lineage>
</organism>
<evidence type="ECO:0000313" key="3">
    <source>
        <dbReference type="Proteomes" id="UP000075635"/>
    </source>
</evidence>
<dbReference type="GO" id="GO:0004029">
    <property type="term" value="F:aldehyde dehydrogenase (NAD+) activity"/>
    <property type="evidence" value="ECO:0007669"/>
    <property type="project" value="TreeGrafter"/>
</dbReference>
<feature type="domain" description="NAD-dependent epimerase/dehydratase" evidence="1">
    <location>
        <begin position="5"/>
        <end position="230"/>
    </location>
</feature>
<dbReference type="PANTHER" id="PTHR48079:SF6">
    <property type="entry name" value="NAD(P)-BINDING DOMAIN-CONTAINING PROTEIN-RELATED"/>
    <property type="match status" value="1"/>
</dbReference>
<dbReference type="AlphaFoldDB" id="A0A150R2L6"/>
<name>A0A150R2L6_SORCE</name>
<sequence length="334" mass="35962">MSRYLVTGATGFLGSHLVAELRGAGHDVVALCRAEAPALVEQQGVALRRGDILDAASVRAAAEGCEGLFHCAGRVSRRREDAEALYRTHVEGTKITLDACRDAGVKRAVIASTSGVVAVSRDPDDIRDETAAPPIDLIAGWPYYRSKLYAERAAFDRSGPGFEVVAVSPSILLGPGDVHGASTGDVVSFLERRVPFIPAGGLSFVDARDAAHGMALAMEKGRPGERYLLGAANMSLDVFFHRLSRISGVPVPALRLPRSIALAKAGAHLLERARKRLPFDLPVDPVSAEMAQHFWYLDSTKARRELDWTPRDPLETLADTVADLRARGVVWPQA</sequence>
<dbReference type="GO" id="GO:0005737">
    <property type="term" value="C:cytoplasm"/>
    <property type="evidence" value="ECO:0007669"/>
    <property type="project" value="TreeGrafter"/>
</dbReference>
<protein>
    <submittedName>
        <fullName evidence="2">Dihydrokaempferol 4-reductase</fullName>
    </submittedName>
</protein>
<accession>A0A150R2L6</accession>